<dbReference type="FunFam" id="1.20.1280.290:FF:000009">
    <property type="entry name" value="PQ loop repeat family protein"/>
    <property type="match status" value="1"/>
</dbReference>
<feature type="region of interest" description="Disordered" evidence="5">
    <location>
        <begin position="139"/>
        <end position="217"/>
    </location>
</feature>
<dbReference type="InterPro" id="IPR051415">
    <property type="entry name" value="LAAT-1"/>
</dbReference>
<feature type="compositionally biased region" description="Gly residues" evidence="5">
    <location>
        <begin position="152"/>
        <end position="161"/>
    </location>
</feature>
<dbReference type="PANTHER" id="PTHR16201:SF34">
    <property type="entry name" value="LYSOSOMAL AMINO ACID TRANSPORTER 1"/>
    <property type="match status" value="1"/>
</dbReference>
<evidence type="ECO:0000256" key="3">
    <source>
        <dbReference type="ARBA" id="ARBA00022989"/>
    </source>
</evidence>
<feature type="transmembrane region" description="Helical" evidence="6">
    <location>
        <begin position="31"/>
        <end position="51"/>
    </location>
</feature>
<feature type="compositionally biased region" description="Basic and acidic residues" evidence="5">
    <location>
        <begin position="434"/>
        <end position="443"/>
    </location>
</feature>
<organism evidence="7 8">
    <name type="scientific">Micromonas commoda (strain RCC299 / NOUM17 / CCMP2709)</name>
    <name type="common">Picoplanktonic green alga</name>
    <dbReference type="NCBI Taxonomy" id="296587"/>
    <lineage>
        <taxon>Eukaryota</taxon>
        <taxon>Viridiplantae</taxon>
        <taxon>Chlorophyta</taxon>
        <taxon>Mamiellophyceae</taxon>
        <taxon>Mamiellales</taxon>
        <taxon>Mamiellaceae</taxon>
        <taxon>Micromonas</taxon>
    </lineage>
</organism>
<dbReference type="Proteomes" id="UP000002009">
    <property type="component" value="Chromosome 11"/>
</dbReference>
<dbReference type="Pfam" id="PF04193">
    <property type="entry name" value="PQ-loop"/>
    <property type="match status" value="2"/>
</dbReference>
<dbReference type="RefSeq" id="XP_002504917.1">
    <property type="nucleotide sequence ID" value="XM_002504871.1"/>
</dbReference>
<dbReference type="Gene3D" id="1.20.1280.290">
    <property type="match status" value="2"/>
</dbReference>
<feature type="compositionally biased region" description="Basic and acidic residues" evidence="5">
    <location>
        <begin position="139"/>
        <end position="151"/>
    </location>
</feature>
<dbReference type="AlphaFoldDB" id="C1EE59"/>
<dbReference type="OrthoDB" id="497757at2759"/>
<name>C1EE59_MICCC</name>
<dbReference type="PANTHER" id="PTHR16201">
    <property type="entry name" value="SEVEN TRANSMEMBRANE PROTEIN 1-RELATED"/>
    <property type="match status" value="1"/>
</dbReference>
<dbReference type="SMART" id="SM00679">
    <property type="entry name" value="CTNS"/>
    <property type="match status" value="2"/>
</dbReference>
<dbReference type="GO" id="GO:0015174">
    <property type="term" value="F:basic amino acid transmembrane transporter activity"/>
    <property type="evidence" value="ECO:0007669"/>
    <property type="project" value="UniProtKB-ARBA"/>
</dbReference>
<evidence type="ECO:0000256" key="1">
    <source>
        <dbReference type="ARBA" id="ARBA00004141"/>
    </source>
</evidence>
<reference evidence="7 8" key="1">
    <citation type="journal article" date="2009" name="Science">
        <title>Green evolution and dynamic adaptations revealed by genomes of the marine picoeukaryotes Micromonas.</title>
        <authorList>
            <person name="Worden A.Z."/>
            <person name="Lee J.H."/>
            <person name="Mock T."/>
            <person name="Rouze P."/>
            <person name="Simmons M.P."/>
            <person name="Aerts A.L."/>
            <person name="Allen A.E."/>
            <person name="Cuvelier M.L."/>
            <person name="Derelle E."/>
            <person name="Everett M.V."/>
            <person name="Foulon E."/>
            <person name="Grimwood J."/>
            <person name="Gundlach H."/>
            <person name="Henrissat B."/>
            <person name="Napoli C."/>
            <person name="McDonald S.M."/>
            <person name="Parker M.S."/>
            <person name="Rombauts S."/>
            <person name="Salamov A."/>
            <person name="Von Dassow P."/>
            <person name="Badger J.H."/>
            <person name="Coutinho P.M."/>
            <person name="Demir E."/>
            <person name="Dubchak I."/>
            <person name="Gentemann C."/>
            <person name="Eikrem W."/>
            <person name="Gready J.E."/>
            <person name="John U."/>
            <person name="Lanier W."/>
            <person name="Lindquist E.A."/>
            <person name="Lucas S."/>
            <person name="Mayer K.F."/>
            <person name="Moreau H."/>
            <person name="Not F."/>
            <person name="Otillar R."/>
            <person name="Panaud O."/>
            <person name="Pangilinan J."/>
            <person name="Paulsen I."/>
            <person name="Piegu B."/>
            <person name="Poliakov A."/>
            <person name="Robbens S."/>
            <person name="Schmutz J."/>
            <person name="Toulza E."/>
            <person name="Wyss T."/>
            <person name="Zelensky A."/>
            <person name="Zhou K."/>
            <person name="Armbrust E.V."/>
            <person name="Bhattacharya D."/>
            <person name="Goodenough U.W."/>
            <person name="Van de Peer Y."/>
            <person name="Grigoriev I.V."/>
        </authorList>
    </citation>
    <scope>NUCLEOTIDE SEQUENCE [LARGE SCALE GENOMIC DNA]</scope>
    <source>
        <strain evidence="8">RCC299 / NOUM17</strain>
    </source>
</reference>
<dbReference type="InterPro" id="IPR006603">
    <property type="entry name" value="PQ-loop_rpt"/>
</dbReference>
<feature type="region of interest" description="Disordered" evidence="5">
    <location>
        <begin position="279"/>
        <end position="305"/>
    </location>
</feature>
<sequence length="443" mass="46875">MSSTCACAQEGSREWIRLWFKDCINNPSAEVGFYLGLASIGCWLVAQFPQLVRNFRRKSADGLSPWFLAEWLMGDTLNLLGCLMTGDQLPSQTYTAVYFIAVDMAMIFQFVYYTLLSADAVSLITADMRDPDVAYSVRVDDTAGTHGRGDGGEGGVRGGTGRDAPSPQGGADRATSPPPTGPGEWYSRRTQASQGSSSSRGASMPTGGTGGIAGRRRRREARAAVGLAAATGVAAVVAVALAVALGLTTASRTGGVNLQPPAVSAEGIGIGGGTQAYSYSSVRNNNNDDDDDNNHGRRPHKDGLPICGASANPEWEVVIGRAVGYASSVFYLGSRLSQIYKNHSRRSCEGLAMSMFFTAACANIAYGLAILLRGGGNPTYLINSIPWLLGSLGTVALDTTILAQSRYYTKRAQRMRRTVGATDGDGDVPEGEGELDRPLLRVD</sequence>
<evidence type="ECO:0000256" key="4">
    <source>
        <dbReference type="ARBA" id="ARBA00023136"/>
    </source>
</evidence>
<dbReference type="EMBL" id="CP001330">
    <property type="protein sequence ID" value="ACO66175.1"/>
    <property type="molecule type" value="Genomic_DNA"/>
</dbReference>
<proteinExistence type="predicted"/>
<feature type="transmembrane region" description="Helical" evidence="6">
    <location>
        <begin position="224"/>
        <end position="247"/>
    </location>
</feature>
<evidence type="ECO:0000256" key="5">
    <source>
        <dbReference type="SAM" id="MobiDB-lite"/>
    </source>
</evidence>
<dbReference type="KEGG" id="mis:MICPUN_62509"/>
<keyword evidence="4 6" id="KW-0472">Membrane</keyword>
<dbReference type="GO" id="GO:0098852">
    <property type="term" value="C:lytic vacuole membrane"/>
    <property type="evidence" value="ECO:0007669"/>
    <property type="project" value="UniProtKB-ARBA"/>
</dbReference>
<feature type="transmembrane region" description="Helical" evidence="6">
    <location>
        <begin position="384"/>
        <end position="408"/>
    </location>
</feature>
<gene>
    <name evidence="7" type="ORF">MICPUN_62509</name>
</gene>
<feature type="transmembrane region" description="Helical" evidence="6">
    <location>
        <begin position="96"/>
        <end position="115"/>
    </location>
</feature>
<evidence type="ECO:0000256" key="6">
    <source>
        <dbReference type="SAM" id="Phobius"/>
    </source>
</evidence>
<keyword evidence="2 6" id="KW-0812">Transmembrane</keyword>
<evidence type="ECO:0000313" key="8">
    <source>
        <dbReference type="Proteomes" id="UP000002009"/>
    </source>
</evidence>
<evidence type="ECO:0000256" key="2">
    <source>
        <dbReference type="ARBA" id="ARBA00022692"/>
    </source>
</evidence>
<comment type="subcellular location">
    <subcellularLocation>
        <location evidence="1">Membrane</location>
        <topology evidence="1">Multi-pass membrane protein</topology>
    </subcellularLocation>
</comment>
<evidence type="ECO:0000313" key="7">
    <source>
        <dbReference type="EMBL" id="ACO66175.1"/>
    </source>
</evidence>
<feature type="transmembrane region" description="Helical" evidence="6">
    <location>
        <begin position="318"/>
        <end position="338"/>
    </location>
</feature>
<dbReference type="GeneID" id="8247646"/>
<keyword evidence="3 6" id="KW-1133">Transmembrane helix</keyword>
<accession>C1EE59</accession>
<feature type="region of interest" description="Disordered" evidence="5">
    <location>
        <begin position="418"/>
        <end position="443"/>
    </location>
</feature>
<protein>
    <submittedName>
        <fullName evidence="7">Uncharacterized protein</fullName>
    </submittedName>
</protein>
<feature type="compositionally biased region" description="Acidic residues" evidence="5">
    <location>
        <begin position="424"/>
        <end position="433"/>
    </location>
</feature>
<dbReference type="eggNOG" id="KOG2913">
    <property type="taxonomic scope" value="Eukaryota"/>
</dbReference>
<dbReference type="InParanoid" id="C1EE59"/>
<keyword evidence="8" id="KW-1185">Reference proteome</keyword>
<feature type="transmembrane region" description="Helical" evidence="6">
    <location>
        <begin position="350"/>
        <end position="372"/>
    </location>
</feature>
<dbReference type="OMA" id="ANWFLGD"/>
<feature type="compositionally biased region" description="Low complexity" evidence="5">
    <location>
        <begin position="188"/>
        <end position="203"/>
    </location>
</feature>